<comment type="caution">
    <text evidence="4">The sequence shown here is derived from an EMBL/GenBank/DDBJ whole genome shotgun (WGS) entry which is preliminary data.</text>
</comment>
<dbReference type="OrthoDB" id="3256745at2759"/>
<evidence type="ECO:0000313" key="5">
    <source>
        <dbReference type="Proteomes" id="UP000789706"/>
    </source>
</evidence>
<proteinExistence type="predicted"/>
<keyword evidence="1" id="KW-0175">Coiled coil</keyword>
<feature type="compositionally biased region" description="Low complexity" evidence="2">
    <location>
        <begin position="816"/>
        <end position="827"/>
    </location>
</feature>
<keyword evidence="5" id="KW-1185">Reference proteome</keyword>
<name>A0A9N9FPF8_9GLOM</name>
<dbReference type="Proteomes" id="UP000789706">
    <property type="component" value="Unassembled WGS sequence"/>
</dbReference>
<dbReference type="EMBL" id="CAJVPK010000764">
    <property type="protein sequence ID" value="CAG8547188.1"/>
    <property type="molecule type" value="Genomic_DNA"/>
</dbReference>
<dbReference type="AlphaFoldDB" id="A0A9N9FPF8"/>
<evidence type="ECO:0000256" key="1">
    <source>
        <dbReference type="SAM" id="Coils"/>
    </source>
</evidence>
<sequence length="971" mass="111631">MRSDVLDPIWVRLVGYSGTNFILSIPGTIISVFKHLDQFKTTVSTSASSTEELNDPNYQVEDEESGKLTKESKEPKKPEESVHRPTKIVIRTSIATEVSNSTQQPNSNYDVDITTPENPINSTIPTISRNRSTRKKVSNRKSYGLTRRAAIRMAGFSLGFAFINLLGCVKTIMNIIGGKPQETSISSNDWIGVFLGIIIYIVFGLPDKKKLFEELTSTMHLGSGDNGLQEATVSTENEERNNILSETMESDEQDLFDDLSSNKILSIEHIRLMVRAQKQKFQQNTGSKYQRAPSDIKVNRKSRTPKIIRNTQINDNNNNLNSKLFRNNFNNVNVKNVKKGKHTQDTHDSHAKECRYGQKQVNEDRKNKENFRRKQKDRLPSTLMDYRDSDSEFAKRWENVDPRDINWQKKVEQSGTNVETVSIPFTEVIKERLIPLPISNGPKNLRNLPQNIELNQQELVQIDESQMESIFKVQDWLKNFQEYDNSHFLDGDDDDLLESISSDEEYQSSNEVSTDHEASTVSDLMVKQQDIVIREKKTDENRIIIEKFLNTLVDKNSQGTINPFSHSLDSNSLHDLDSSYESFDDLSRKIKKSEESLNKLERKLIQKEKQLQLALKIAQNLVDKKLTLLEWERGLKKHEKHVNSLVNRISSNKDISFMNNKFGEKKEKSEKQRAVESRDHELSSHDFSESDWERLIIRTAESDSEEYLVSPTMPSNQKHQKYQNDVMKDQETSESKSDEFVVSIDDTAYINNKKSKFLDDERNKSSQISSFDCILSQMLKMNISEIGDYELNSEYLKSFSDEINQDISEDEILQDNTSKGNNNKGTKPPVENIICSNKTNNIIDETFKQQPISIENSSINSSSSVNKDKDKFFSILWSIIDNDSKQPIQIENNNDNDSSIRLLLTNKDNKDNKDDNNLKSQEKVDDDNIEDFSIQSYQNGEENGLYFPEVVNNLPSWKSFVAYVRGDMDRK</sequence>
<accession>A0A9N9FPF8</accession>
<evidence type="ECO:0000256" key="2">
    <source>
        <dbReference type="SAM" id="MobiDB-lite"/>
    </source>
</evidence>
<feature type="region of interest" description="Disordered" evidence="2">
    <location>
        <begin position="339"/>
        <end position="375"/>
    </location>
</feature>
<feature type="compositionally biased region" description="Basic and acidic residues" evidence="2">
    <location>
        <begin position="907"/>
        <end position="923"/>
    </location>
</feature>
<feature type="compositionally biased region" description="Basic and acidic residues" evidence="2">
    <location>
        <begin position="662"/>
        <end position="682"/>
    </location>
</feature>
<feature type="region of interest" description="Disordered" evidence="2">
    <location>
        <begin position="661"/>
        <end position="682"/>
    </location>
</feature>
<feature type="transmembrane region" description="Helical" evidence="3">
    <location>
        <begin position="149"/>
        <end position="173"/>
    </location>
</feature>
<gene>
    <name evidence="4" type="ORF">DEBURN_LOCUS6916</name>
</gene>
<feature type="compositionally biased region" description="Basic and acidic residues" evidence="2">
    <location>
        <begin position="65"/>
        <end position="83"/>
    </location>
</feature>
<protein>
    <submittedName>
        <fullName evidence="4">3297_t:CDS:1</fullName>
    </submittedName>
</protein>
<feature type="transmembrane region" description="Helical" evidence="3">
    <location>
        <begin position="185"/>
        <end position="205"/>
    </location>
</feature>
<evidence type="ECO:0000313" key="4">
    <source>
        <dbReference type="EMBL" id="CAG8547188.1"/>
    </source>
</evidence>
<feature type="region of interest" description="Disordered" evidence="2">
    <location>
        <begin position="907"/>
        <end position="927"/>
    </location>
</feature>
<feature type="coiled-coil region" evidence="1">
    <location>
        <begin position="583"/>
        <end position="617"/>
    </location>
</feature>
<keyword evidence="3" id="KW-0472">Membrane</keyword>
<reference evidence="4" key="1">
    <citation type="submission" date="2021-06" db="EMBL/GenBank/DDBJ databases">
        <authorList>
            <person name="Kallberg Y."/>
            <person name="Tangrot J."/>
            <person name="Rosling A."/>
        </authorList>
    </citation>
    <scope>NUCLEOTIDE SEQUENCE</scope>
    <source>
        <strain evidence="4">AZ414A</strain>
    </source>
</reference>
<feature type="region of interest" description="Disordered" evidence="2">
    <location>
        <begin position="44"/>
        <end position="83"/>
    </location>
</feature>
<feature type="compositionally biased region" description="Basic and acidic residues" evidence="2">
    <location>
        <begin position="342"/>
        <end position="372"/>
    </location>
</feature>
<feature type="region of interest" description="Disordered" evidence="2">
    <location>
        <begin position="813"/>
        <end position="832"/>
    </location>
</feature>
<keyword evidence="3" id="KW-0812">Transmembrane</keyword>
<organism evidence="4 5">
    <name type="scientific">Diversispora eburnea</name>
    <dbReference type="NCBI Taxonomy" id="1213867"/>
    <lineage>
        <taxon>Eukaryota</taxon>
        <taxon>Fungi</taxon>
        <taxon>Fungi incertae sedis</taxon>
        <taxon>Mucoromycota</taxon>
        <taxon>Glomeromycotina</taxon>
        <taxon>Glomeromycetes</taxon>
        <taxon>Diversisporales</taxon>
        <taxon>Diversisporaceae</taxon>
        <taxon>Diversispora</taxon>
    </lineage>
</organism>
<evidence type="ECO:0000256" key="3">
    <source>
        <dbReference type="SAM" id="Phobius"/>
    </source>
</evidence>
<keyword evidence="3" id="KW-1133">Transmembrane helix</keyword>